<reference evidence="2" key="1">
    <citation type="submission" date="2020-07" db="EMBL/GenBank/DDBJ databases">
        <title>Multicomponent nature underlies the extraordinary mechanical properties of spider dragline silk.</title>
        <authorList>
            <person name="Kono N."/>
            <person name="Nakamura H."/>
            <person name="Mori M."/>
            <person name="Yoshida Y."/>
            <person name="Ohtoshi R."/>
            <person name="Malay A.D."/>
            <person name="Moran D.A.P."/>
            <person name="Tomita M."/>
            <person name="Numata K."/>
            <person name="Arakawa K."/>
        </authorList>
    </citation>
    <scope>NUCLEOTIDE SEQUENCE</scope>
</reference>
<comment type="caution">
    <text evidence="2">The sequence shown here is derived from an EMBL/GenBank/DDBJ whole genome shotgun (WGS) entry which is preliminary data.</text>
</comment>
<feature type="region of interest" description="Disordered" evidence="1">
    <location>
        <begin position="42"/>
        <end position="65"/>
    </location>
</feature>
<dbReference type="Proteomes" id="UP000887116">
    <property type="component" value="Unassembled WGS sequence"/>
</dbReference>
<evidence type="ECO:0000313" key="2">
    <source>
        <dbReference type="EMBL" id="GFQ90646.1"/>
    </source>
</evidence>
<organism evidence="2 3">
    <name type="scientific">Trichonephila clavata</name>
    <name type="common">Joro spider</name>
    <name type="synonym">Nephila clavata</name>
    <dbReference type="NCBI Taxonomy" id="2740835"/>
    <lineage>
        <taxon>Eukaryota</taxon>
        <taxon>Metazoa</taxon>
        <taxon>Ecdysozoa</taxon>
        <taxon>Arthropoda</taxon>
        <taxon>Chelicerata</taxon>
        <taxon>Arachnida</taxon>
        <taxon>Araneae</taxon>
        <taxon>Araneomorphae</taxon>
        <taxon>Entelegynae</taxon>
        <taxon>Araneoidea</taxon>
        <taxon>Nephilidae</taxon>
        <taxon>Trichonephila</taxon>
    </lineage>
</organism>
<name>A0A8X6L070_TRICU</name>
<feature type="compositionally biased region" description="Basic and acidic residues" evidence="1">
    <location>
        <begin position="91"/>
        <end position="101"/>
    </location>
</feature>
<keyword evidence="3" id="KW-1185">Reference proteome</keyword>
<accession>A0A8X6L070</accession>
<proteinExistence type="predicted"/>
<gene>
    <name evidence="2" type="ORF">TNCT_292241</name>
</gene>
<dbReference type="EMBL" id="BMAO01023737">
    <property type="protein sequence ID" value="GFQ90646.1"/>
    <property type="molecule type" value="Genomic_DNA"/>
</dbReference>
<evidence type="ECO:0000313" key="3">
    <source>
        <dbReference type="Proteomes" id="UP000887116"/>
    </source>
</evidence>
<sequence>MSRHAAATPSTPACATSAHAACRQRAPPTSCRLSRCRRHATSRRVTPCHASMSPMLAAPPSRRRPAPAACHVAVDATMRRLQPRCRCPPSTHDRRPPRRYDATPPYAAPRAHATARPPHAVVERRVYTARWRYAATRTRGVAGQR</sequence>
<evidence type="ECO:0000256" key="1">
    <source>
        <dbReference type="SAM" id="MobiDB-lite"/>
    </source>
</evidence>
<feature type="region of interest" description="Disordered" evidence="1">
    <location>
        <begin position="84"/>
        <end position="119"/>
    </location>
</feature>
<dbReference type="AlphaFoldDB" id="A0A8X6L070"/>
<feature type="compositionally biased region" description="Low complexity" evidence="1">
    <location>
        <begin position="102"/>
        <end position="119"/>
    </location>
</feature>
<protein>
    <submittedName>
        <fullName evidence="2">Uncharacterized protein</fullName>
    </submittedName>
</protein>